<dbReference type="EnsemblMetazoa" id="XM_030974091">
    <property type="protein sequence ID" value="XP_030829951"/>
    <property type="gene ID" value="LOC586229"/>
</dbReference>
<dbReference type="OrthoDB" id="1081007at2759"/>
<keyword evidence="4" id="KW-1133">Transmembrane helix</keyword>
<dbReference type="Gene3D" id="3.60.20.40">
    <property type="match status" value="1"/>
</dbReference>
<organism evidence="5 6">
    <name type="scientific">Strongylocentrotus purpuratus</name>
    <name type="common">Purple sea urchin</name>
    <dbReference type="NCBI Taxonomy" id="7668"/>
    <lineage>
        <taxon>Eukaryota</taxon>
        <taxon>Metazoa</taxon>
        <taxon>Echinodermata</taxon>
        <taxon>Eleutherozoa</taxon>
        <taxon>Echinozoa</taxon>
        <taxon>Echinoidea</taxon>
        <taxon>Euechinoidea</taxon>
        <taxon>Echinacea</taxon>
        <taxon>Camarodonta</taxon>
        <taxon>Echinidea</taxon>
        <taxon>Strongylocentrotidae</taxon>
        <taxon>Strongylocentrotus</taxon>
    </lineage>
</organism>
<evidence type="ECO:0000256" key="2">
    <source>
        <dbReference type="PIRSR" id="PIRSR600101-2"/>
    </source>
</evidence>
<dbReference type="Pfam" id="PF01019">
    <property type="entry name" value="G_glu_transpept"/>
    <property type="match status" value="1"/>
</dbReference>
<keyword evidence="6" id="KW-1185">Reference proteome</keyword>
<evidence type="ECO:0000256" key="4">
    <source>
        <dbReference type="SAM" id="Phobius"/>
    </source>
</evidence>
<dbReference type="InterPro" id="IPR043137">
    <property type="entry name" value="GGT_ssub_C"/>
</dbReference>
<dbReference type="RefSeq" id="XP_030829951.1">
    <property type="nucleotide sequence ID" value="XM_030974091.1"/>
</dbReference>
<feature type="transmembrane region" description="Helical" evidence="4">
    <location>
        <begin position="86"/>
        <end position="107"/>
    </location>
</feature>
<evidence type="ECO:0000256" key="3">
    <source>
        <dbReference type="SAM" id="MobiDB-lite"/>
    </source>
</evidence>
<proteinExistence type="predicted"/>
<evidence type="ECO:0000313" key="6">
    <source>
        <dbReference type="Proteomes" id="UP000007110"/>
    </source>
</evidence>
<dbReference type="GO" id="GO:0036374">
    <property type="term" value="F:glutathione hydrolase activity"/>
    <property type="evidence" value="ECO:0000318"/>
    <property type="project" value="GO_Central"/>
</dbReference>
<feature type="compositionally biased region" description="Low complexity" evidence="3">
    <location>
        <begin position="35"/>
        <end position="47"/>
    </location>
</feature>
<accession>A0A7M7N4I1</accession>
<dbReference type="OMA" id="GVIICEI"/>
<dbReference type="GO" id="GO:0005886">
    <property type="term" value="C:plasma membrane"/>
    <property type="evidence" value="ECO:0000318"/>
    <property type="project" value="GO_Central"/>
</dbReference>
<protein>
    <recommendedName>
        <fullName evidence="7">Gamma-glutamyltranspeptidase 1</fullName>
    </recommendedName>
</protein>
<sequence>MKAMNMMKEIKFSLLKNDDSDDLYDSVNSLDQLQESESLNLPSTSSSSDKHALINPEAASPRERAPLKENEVVQQEMICGYDGLRFIVVSSIVFALAVTVGLVVSIISGQRQIYPHGAIATDVAVCSDIGADMLKQGGHAVDAAVAAAFCLGVVHGHYSGLGGGGFLLVGNPISNDLAGFDFRETAPSGSSANMFANNPQAALQGGLAVATPGELRGLEAAWKQYGKLSWSELIEPSIELAENGFKITLQLAADISNTDFSGMSQSLRDLFEEKKVNDTLQRPSLASLLRDIADKGSEALYSNDTIAQEIVDTVGGSRGILSLQDLHAYTAQPATPIQSSYDLHRIFSLPAPSSGPSILSSLHAMAGLNISTDNIISPLTYHQVIEISKFVAALARQLGDPQQTPESANLTESMLSDNTTEKILKMVNGTATYDYPHYFEGDVFQQLFATQATTLVSVTDDNNNIVSLTSSLNSPFGSGLMTPSGIILNNAMNSFNWDGKYQTPTDTVVPEANAISPGRRPMSNMAPFFSWSDENLCLARYAISGIGLTSIQSAPIDMALKLLSSNASLLNDVESGDRVFPSLYENLVEVEDGLSPAIRKGLEELGHVLQTSSSRLGVVNVASEAKDKFTAHSDSRRLGAQASVF</sequence>
<dbReference type="PRINTS" id="PR01210">
    <property type="entry name" value="GGTRANSPTASE"/>
</dbReference>
<evidence type="ECO:0000256" key="1">
    <source>
        <dbReference type="PIRSR" id="PIRSR600101-1"/>
    </source>
</evidence>
<dbReference type="InterPro" id="IPR043138">
    <property type="entry name" value="GGT_lsub"/>
</dbReference>
<dbReference type="SUPFAM" id="SSF56235">
    <property type="entry name" value="N-terminal nucleophile aminohydrolases (Ntn hydrolases)"/>
    <property type="match status" value="1"/>
</dbReference>
<name>A0A7M7N4I1_STRPU</name>
<evidence type="ECO:0008006" key="7">
    <source>
        <dbReference type="Google" id="ProtNLM"/>
    </source>
</evidence>
<dbReference type="InParanoid" id="A0A7M7N4I1"/>
<feature type="active site" description="Nucleophile" evidence="1">
    <location>
        <position position="453"/>
    </location>
</feature>
<dbReference type="Gene3D" id="1.10.246.130">
    <property type="match status" value="1"/>
</dbReference>
<reference evidence="6" key="1">
    <citation type="submission" date="2015-02" db="EMBL/GenBank/DDBJ databases">
        <title>Genome sequencing for Strongylocentrotus purpuratus.</title>
        <authorList>
            <person name="Murali S."/>
            <person name="Liu Y."/>
            <person name="Vee V."/>
            <person name="English A."/>
            <person name="Wang M."/>
            <person name="Skinner E."/>
            <person name="Han Y."/>
            <person name="Muzny D.M."/>
            <person name="Worley K.C."/>
            <person name="Gibbs R.A."/>
        </authorList>
    </citation>
    <scope>NUCLEOTIDE SEQUENCE</scope>
</reference>
<dbReference type="PANTHER" id="PTHR11686:SF54">
    <property type="entry name" value="GLUTATHIONE HYDROLASE 7"/>
    <property type="match status" value="1"/>
</dbReference>
<dbReference type="Proteomes" id="UP000007110">
    <property type="component" value="Unassembled WGS sequence"/>
</dbReference>
<evidence type="ECO:0000313" key="5">
    <source>
        <dbReference type="EnsemblMetazoa" id="XP_030829951"/>
    </source>
</evidence>
<feature type="binding site" evidence="2">
    <location>
        <begin position="471"/>
        <end position="473"/>
    </location>
    <ligand>
        <name>L-glutamate</name>
        <dbReference type="ChEBI" id="CHEBI:29985"/>
    </ligand>
</feature>
<feature type="binding site" evidence="2">
    <location>
        <position position="183"/>
    </location>
    <ligand>
        <name>L-glutamate</name>
        <dbReference type="ChEBI" id="CHEBI:29985"/>
    </ligand>
</feature>
<feature type="region of interest" description="Disordered" evidence="3">
    <location>
        <begin position="34"/>
        <end position="67"/>
    </location>
</feature>
<reference evidence="5" key="2">
    <citation type="submission" date="2021-01" db="UniProtKB">
        <authorList>
            <consortium name="EnsemblMetazoa"/>
        </authorList>
    </citation>
    <scope>IDENTIFICATION</scope>
</reference>
<keyword evidence="4" id="KW-0472">Membrane</keyword>
<dbReference type="PANTHER" id="PTHR11686">
    <property type="entry name" value="GAMMA GLUTAMYL TRANSPEPTIDASE"/>
    <property type="match status" value="1"/>
</dbReference>
<dbReference type="InterPro" id="IPR029055">
    <property type="entry name" value="Ntn_hydrolases_N"/>
</dbReference>
<dbReference type="CTD" id="2686"/>
<dbReference type="InterPro" id="IPR000101">
    <property type="entry name" value="GGT_peptidase"/>
</dbReference>
<keyword evidence="4" id="KW-0812">Transmembrane</keyword>
<dbReference type="GeneID" id="586229"/>
<dbReference type="AlphaFoldDB" id="A0A7M7N4I1"/>
<dbReference type="GO" id="GO:0006751">
    <property type="term" value="P:glutathione catabolic process"/>
    <property type="evidence" value="ECO:0000318"/>
    <property type="project" value="GO_Central"/>
</dbReference>